<dbReference type="NCBIfam" id="TIGR02645">
    <property type="entry name" value="ARCH_P_rylase"/>
    <property type="match status" value="1"/>
</dbReference>
<dbReference type="Proteomes" id="UP000002770">
    <property type="component" value="Unassembled WGS sequence"/>
</dbReference>
<dbReference type="Gene3D" id="1.20.970.50">
    <property type="match status" value="1"/>
</dbReference>
<dbReference type="InterPro" id="IPR000312">
    <property type="entry name" value="Glycosyl_Trfase_fam3"/>
</dbReference>
<dbReference type="eggNOG" id="COG0213">
    <property type="taxonomic scope" value="Bacteria"/>
</dbReference>
<dbReference type="EMBL" id="JH413850">
    <property type="protein sequence ID" value="EHL28974.1"/>
    <property type="molecule type" value="Genomic_DNA"/>
</dbReference>
<dbReference type="Pfam" id="PF07831">
    <property type="entry name" value="PYNP_C"/>
    <property type="match status" value="1"/>
</dbReference>
<dbReference type="GO" id="GO:0009032">
    <property type="term" value="F:thymidine phosphorylase activity"/>
    <property type="evidence" value="ECO:0007669"/>
    <property type="project" value="UniProtKB-UniRule"/>
</dbReference>
<dbReference type="InterPro" id="IPR028579">
    <property type="entry name" value="Thym_Pase_Put"/>
</dbReference>
<keyword evidence="7" id="KW-1185">Reference proteome</keyword>
<evidence type="ECO:0000256" key="4">
    <source>
        <dbReference type="HAMAP-Rule" id="MF_00703"/>
    </source>
</evidence>
<dbReference type="InParanoid" id="G9EUH4"/>
<dbReference type="Pfam" id="PF00591">
    <property type="entry name" value="Glycos_transf_3"/>
    <property type="match status" value="1"/>
</dbReference>
<dbReference type="Gene3D" id="3.90.1170.30">
    <property type="entry name" value="Pyrimidine nucleoside phosphorylase-like, C-terminal domain"/>
    <property type="match status" value="1"/>
</dbReference>
<feature type="domain" description="Pyrimidine nucleoside phosphorylase C-terminal" evidence="5">
    <location>
        <begin position="430"/>
        <end position="497"/>
    </location>
</feature>
<keyword evidence="2 4" id="KW-0808">Transferase</keyword>
<evidence type="ECO:0000256" key="1">
    <source>
        <dbReference type="ARBA" id="ARBA00022676"/>
    </source>
</evidence>
<dbReference type="PANTHER" id="PTHR10515:SF0">
    <property type="entry name" value="THYMIDINE PHOSPHORYLASE"/>
    <property type="match status" value="1"/>
</dbReference>
<dbReference type="HOGENOM" id="CLU_025040_6_0_6"/>
<dbReference type="SUPFAM" id="SSF47648">
    <property type="entry name" value="Nucleoside phosphorylase/phosphoribosyltransferase N-terminal domain"/>
    <property type="match status" value="1"/>
</dbReference>
<dbReference type="InterPro" id="IPR013466">
    <property type="entry name" value="Thymidine/AMP_Pase"/>
</dbReference>
<dbReference type="GO" id="GO:0006213">
    <property type="term" value="P:pyrimidine nucleoside metabolic process"/>
    <property type="evidence" value="ECO:0007669"/>
    <property type="project" value="InterPro"/>
</dbReference>
<dbReference type="SUPFAM" id="SSF52418">
    <property type="entry name" value="Nucleoside phosphorylase/phosphoribosyltransferase catalytic domain"/>
    <property type="match status" value="1"/>
</dbReference>
<comment type="similarity">
    <text evidence="4">Belongs to the thymidine/pyrimidine-nucleoside phosphorylase family. Type 2 subfamily.</text>
</comment>
<dbReference type="AlphaFoldDB" id="G9EUH4"/>
<evidence type="ECO:0000259" key="5">
    <source>
        <dbReference type="SMART" id="SM00941"/>
    </source>
</evidence>
<sequence length="502" mass="54195">MNNLSNKLELVRLGLDTKYEFIVYIHAGCSIDKSEGFETYTQVVVTGKKKSIVATLTIVTSDILKMNQASLSEIAWQRLGAKEGDEITISHLSPVTSLRHVRRKIYGKTISAQGFDEIMRDIVAGKYSNIHLASFITACAKENLSINEITNLTKAMIHTGEVLHWEHPFIMDKHSVGGIPGNRTTPIVVAIVAAAGLIIPKTSSRAITSPSGTADTIETMTPVNININKMRKIVNKEGGCFVWGGAIGLSPGDDIIIKVERPLDLDSESQMIASVLSKKVAAGATHVVIDVPVGPTAKIRSDKTFLRLKKYFSIIGTALGLNVKVLKFEGIQPLGIGIGPALEAKDILAILRNEIKLPLDLKNKAIDIAGVILEFGKKSSPGKGKELARFLLDSGAAYQKFIAICEAQGGFCEPGSAPYTYDITAKHAGLVTSIDNRTLATLAKLAGAPHDPNAGIEFFAKINTSIETGQTLYRIHAETKGELEYAVAFAYSMPNIVTIMRN</sequence>
<dbReference type="InterPro" id="IPR017459">
    <property type="entry name" value="Glycosyl_Trfase_fam3_N_dom"/>
</dbReference>
<evidence type="ECO:0000256" key="2">
    <source>
        <dbReference type="ARBA" id="ARBA00022679"/>
    </source>
</evidence>
<organism evidence="6 7">
    <name type="scientific">Legionella drancourtii LLAP12</name>
    <dbReference type="NCBI Taxonomy" id="658187"/>
    <lineage>
        <taxon>Bacteria</taxon>
        <taxon>Pseudomonadati</taxon>
        <taxon>Pseudomonadota</taxon>
        <taxon>Gammaproteobacteria</taxon>
        <taxon>Legionellales</taxon>
        <taxon>Legionellaceae</taxon>
        <taxon>Legionella</taxon>
    </lineage>
</organism>
<keyword evidence="1 4" id="KW-0328">Glycosyltransferase</keyword>
<dbReference type="SUPFAM" id="SSF54680">
    <property type="entry name" value="Pyrimidine nucleoside phosphorylase C-terminal domain"/>
    <property type="match status" value="1"/>
</dbReference>
<gene>
    <name evidence="6" type="ORF">LDG_8968</name>
</gene>
<comment type="catalytic activity">
    <reaction evidence="3 4">
        <text>thymidine + phosphate = 2-deoxy-alpha-D-ribose 1-phosphate + thymine</text>
        <dbReference type="Rhea" id="RHEA:16037"/>
        <dbReference type="ChEBI" id="CHEBI:17748"/>
        <dbReference type="ChEBI" id="CHEBI:17821"/>
        <dbReference type="ChEBI" id="CHEBI:43474"/>
        <dbReference type="ChEBI" id="CHEBI:57259"/>
        <dbReference type="EC" id="2.4.2.4"/>
    </reaction>
</comment>
<dbReference type="PANTHER" id="PTHR10515">
    <property type="entry name" value="THYMIDINE PHOSPHORYLASE"/>
    <property type="match status" value="1"/>
</dbReference>
<dbReference type="GO" id="GO:0004645">
    <property type="term" value="F:1,4-alpha-oligoglucan phosphorylase activity"/>
    <property type="evidence" value="ECO:0007669"/>
    <property type="project" value="InterPro"/>
</dbReference>
<dbReference type="FunCoup" id="G9EUH4">
    <property type="interactions" value="254"/>
</dbReference>
<dbReference type="InterPro" id="IPR035902">
    <property type="entry name" value="Nuc_phospho_transferase"/>
</dbReference>
<dbReference type="InterPro" id="IPR036320">
    <property type="entry name" value="Glycosyl_Trfase_fam3_N_dom_sf"/>
</dbReference>
<dbReference type="InterPro" id="IPR000053">
    <property type="entry name" value="Thymidine/pyrmidine_PPase"/>
</dbReference>
<dbReference type="GO" id="GO:0006206">
    <property type="term" value="P:pyrimidine nucleobase metabolic process"/>
    <property type="evidence" value="ECO:0007669"/>
    <property type="project" value="InterPro"/>
</dbReference>
<dbReference type="RefSeq" id="WP_006872828.1">
    <property type="nucleotide sequence ID" value="NZ_JH413850.1"/>
</dbReference>
<dbReference type="InterPro" id="IPR013102">
    <property type="entry name" value="PYNP_C"/>
</dbReference>
<dbReference type="STRING" id="658187.LDG_8968"/>
<dbReference type="Gene3D" id="3.40.1030.10">
    <property type="entry name" value="Nucleoside phosphorylase/phosphoribosyltransferase catalytic domain"/>
    <property type="match status" value="1"/>
</dbReference>
<dbReference type="Pfam" id="PF02885">
    <property type="entry name" value="Glycos_trans_3N"/>
    <property type="match status" value="1"/>
</dbReference>
<evidence type="ECO:0000313" key="6">
    <source>
        <dbReference type="EMBL" id="EHL28974.1"/>
    </source>
</evidence>
<protein>
    <recommendedName>
        <fullName evidence="4">Putative thymidine phosphorylase</fullName>
        <ecNumber evidence="4">2.4.2.4</ecNumber>
    </recommendedName>
    <alternativeName>
        <fullName evidence="4">TdRPase</fullName>
    </alternativeName>
</protein>
<proteinExistence type="inferred from homology"/>
<dbReference type="GO" id="GO:0005829">
    <property type="term" value="C:cytosol"/>
    <property type="evidence" value="ECO:0007669"/>
    <property type="project" value="TreeGrafter"/>
</dbReference>
<dbReference type="OrthoDB" id="341217at2"/>
<evidence type="ECO:0000256" key="3">
    <source>
        <dbReference type="ARBA" id="ARBA00048550"/>
    </source>
</evidence>
<dbReference type="PROSITE" id="PS00647">
    <property type="entry name" value="THYMID_PHOSPHORYLASE"/>
    <property type="match status" value="1"/>
</dbReference>
<evidence type="ECO:0000313" key="7">
    <source>
        <dbReference type="Proteomes" id="UP000002770"/>
    </source>
</evidence>
<dbReference type="EC" id="2.4.2.4" evidence="4"/>
<accession>G9EUH4</accession>
<name>G9EUH4_9GAMM</name>
<dbReference type="NCBIfam" id="NF003338">
    <property type="entry name" value="PRK04350.1"/>
    <property type="match status" value="1"/>
</dbReference>
<dbReference type="SMART" id="SM00941">
    <property type="entry name" value="PYNP_C"/>
    <property type="match status" value="1"/>
</dbReference>
<dbReference type="InterPro" id="IPR017872">
    <property type="entry name" value="Pyrmidine_PPase_CS"/>
</dbReference>
<dbReference type="HAMAP" id="MF_00703">
    <property type="entry name" value="Thymid_phosp_2"/>
    <property type="match status" value="1"/>
</dbReference>
<dbReference type="InterPro" id="IPR036566">
    <property type="entry name" value="PYNP-like_C_sf"/>
</dbReference>
<reference evidence="6 7" key="1">
    <citation type="journal article" date="2011" name="BMC Genomics">
        <title>Insight into cross-talk between intra-amoebal pathogens.</title>
        <authorList>
            <person name="Gimenez G."/>
            <person name="Bertelli C."/>
            <person name="Moliner C."/>
            <person name="Robert C."/>
            <person name="Raoult D."/>
            <person name="Fournier P.E."/>
            <person name="Greub G."/>
        </authorList>
    </citation>
    <scope>NUCLEOTIDE SEQUENCE [LARGE SCALE GENOMIC DNA]</scope>
    <source>
        <strain evidence="6 7">LLAP12</strain>
    </source>
</reference>